<keyword evidence="3" id="KW-1185">Reference proteome</keyword>
<accession>A0A7J6KV20</accession>
<evidence type="ECO:0000313" key="3">
    <source>
        <dbReference type="Proteomes" id="UP000591131"/>
    </source>
</evidence>
<dbReference type="EMBL" id="JAAPAO010001252">
    <property type="protein sequence ID" value="KAF4650459.1"/>
    <property type="molecule type" value="Genomic_DNA"/>
</dbReference>
<evidence type="ECO:0000313" key="2">
    <source>
        <dbReference type="EMBL" id="KAF4650459.1"/>
    </source>
</evidence>
<dbReference type="AlphaFoldDB" id="A0A7J6KV20"/>
<evidence type="ECO:0000256" key="1">
    <source>
        <dbReference type="SAM" id="MobiDB-lite"/>
    </source>
</evidence>
<name>A0A7J6KV20_PERCH</name>
<organism evidence="2 3">
    <name type="scientific">Perkinsus chesapeaki</name>
    <name type="common">Clam parasite</name>
    <name type="synonym">Perkinsus andrewsi</name>
    <dbReference type="NCBI Taxonomy" id="330153"/>
    <lineage>
        <taxon>Eukaryota</taxon>
        <taxon>Sar</taxon>
        <taxon>Alveolata</taxon>
        <taxon>Perkinsozoa</taxon>
        <taxon>Perkinsea</taxon>
        <taxon>Perkinsida</taxon>
        <taxon>Perkinsidae</taxon>
        <taxon>Perkinsus</taxon>
    </lineage>
</organism>
<feature type="region of interest" description="Disordered" evidence="1">
    <location>
        <begin position="76"/>
        <end position="97"/>
    </location>
</feature>
<feature type="non-terminal residue" evidence="2">
    <location>
        <position position="111"/>
    </location>
</feature>
<proteinExistence type="predicted"/>
<reference evidence="2 3" key="1">
    <citation type="submission" date="2020-04" db="EMBL/GenBank/DDBJ databases">
        <title>Perkinsus chesapeaki whole genome sequence.</title>
        <authorList>
            <person name="Bogema D.R."/>
        </authorList>
    </citation>
    <scope>NUCLEOTIDE SEQUENCE [LARGE SCALE GENOMIC DNA]</scope>
    <source>
        <strain evidence="2">ATCC PRA-425</strain>
    </source>
</reference>
<gene>
    <name evidence="2" type="ORF">FOL47_001133</name>
</gene>
<sequence length="111" mass="12240">MTDRVDNKLEDNMVENPSLKSLCKLLNVTDPHFIVYLKQDEFDVLVKSAIKREEASMADVLGWRACYTELLQSEKARNEASKASSVSTSSTVKYPSGGSTALTEITVLPLA</sequence>
<dbReference type="Proteomes" id="UP000591131">
    <property type="component" value="Unassembled WGS sequence"/>
</dbReference>
<protein>
    <submittedName>
        <fullName evidence="2">Uncharacterized protein</fullName>
    </submittedName>
</protein>
<feature type="compositionally biased region" description="Low complexity" evidence="1">
    <location>
        <begin position="81"/>
        <end position="93"/>
    </location>
</feature>
<comment type="caution">
    <text evidence="2">The sequence shown here is derived from an EMBL/GenBank/DDBJ whole genome shotgun (WGS) entry which is preliminary data.</text>
</comment>